<evidence type="ECO:0000313" key="2">
    <source>
        <dbReference type="Proteomes" id="UP001221558"/>
    </source>
</evidence>
<organism evidence="1 2">
    <name type="scientific">Sphingobacterium oryzagri</name>
    <dbReference type="NCBI Taxonomy" id="3025669"/>
    <lineage>
        <taxon>Bacteria</taxon>
        <taxon>Pseudomonadati</taxon>
        <taxon>Bacteroidota</taxon>
        <taxon>Sphingobacteriia</taxon>
        <taxon>Sphingobacteriales</taxon>
        <taxon>Sphingobacteriaceae</taxon>
        <taxon>Sphingobacterium</taxon>
    </lineage>
</organism>
<dbReference type="Proteomes" id="UP001221558">
    <property type="component" value="Chromosome"/>
</dbReference>
<reference evidence="1 2" key="1">
    <citation type="submission" date="2023-02" db="EMBL/GenBank/DDBJ databases">
        <title>Genome sequence of Sphingobacterium sp. KACC 22765.</title>
        <authorList>
            <person name="Kim S."/>
            <person name="Heo J."/>
            <person name="Kwon S.-W."/>
        </authorList>
    </citation>
    <scope>NUCLEOTIDE SEQUENCE [LARGE SCALE GENOMIC DNA]</scope>
    <source>
        <strain evidence="1 2">KACC 22765</strain>
    </source>
</reference>
<evidence type="ECO:0000313" key="1">
    <source>
        <dbReference type="EMBL" id="WDF67681.1"/>
    </source>
</evidence>
<proteinExistence type="predicted"/>
<protein>
    <recommendedName>
        <fullName evidence="3">Virulence factor SrfB</fullName>
    </recommendedName>
</protein>
<accession>A0ABY7WDE9</accession>
<sequence length="1128" mass="129845">MSKVFRLFEGAGVTHWETRAGDYNNNVIREIQGGDGDKTHVLPTSIPSPFARLDLFRSAFKTFENPTISLDGDTNNHRIVSECLDLLELLYNYDSVADRIRIVAWDKTIDLSLLYESRAAGHQLLGKTLSLFLSQDRKSFHFDALKRFYIIYFDGLILGGTSPKTLVFTTANPKRFANITVENDTLFSGIIKPLYKRNPGFVKYLVSLFKENDVLRECMGEFDAYVRQNFQFLRNTDHTLYKELDEADLRTLNDYAEIEYNNTLTLEIFGVPLRKIKKISLLEKIQQESEFLLHADKKFEDVIPMVLASNGSLGHLNYLNANTKWDVNQKVESTNLPFNQRKLPGKDIRYPYLTIDDFLTNELYETPYPINVDFFFDGNFVDETGEKSVGYLLPLKPLFFECFSESVLWNKKFKGKPMIEILKRRSFVQVTLRIPINAGNDFIELMKRYEYDGVKETYGKIVSCQKYVQFFPFQKSAVTPNYYLNLLDAEENDTNQALELTFDGEPAAHTSLKSRLHKANAYHNTHFYRIKQNFSLIGLRQCDAEESNYLIPKWDADRGIDSQFTFSIDFGTSNTHIEYAVNAGEAKPLDFATQNNGLAKTYYADAIEGEERLLLEMEFIPEEIGRESEFLFPVRTVLFDYHNYEATSYQAFLDYNIGFSYEKRRMVPTNRSRAFTNLKWISNNVNRAEQEAQVNSFLEQLIVMCKTKVMVEGGDISATRFVWTYPLSYGTQQITNLAEMLKMLIKRHFGEHVSIDSVCESIAPFYAITKEGRLLGTSNHILSLDIGGGTIDSVVYQNKKVKTISSMLFGANFLYANGYETAIDNNGFYKLGETFLNDLPDDVAINIQHIKKNIKDTNKLEDLISFYFSLEKHKELKGKTNVSFSKILAGNSAIRTVLLFYYASIIYYNVRAMQVAGLEKPTKLIFSGNGSRFLSMLDRLDRKEILAEYTNALVDAIYKQDVQERSDIQIITYANPKELTSRGAISIVNEKTEELLEELSIRNIKKSFVTYLGDASDTLVSSENPLRYQDLDNRFNESTYKEYEGFVRLFVDLKGISLRDLFDITVDLKQTFEPILLNKNRAVEYLETGIELRKKQVNIVDDISDPFFFYIVRGMLSDMLKKLMPNEN</sequence>
<gene>
    <name evidence="1" type="ORF">PQ465_15375</name>
</gene>
<evidence type="ECO:0008006" key="3">
    <source>
        <dbReference type="Google" id="ProtNLM"/>
    </source>
</evidence>
<dbReference type="EMBL" id="CP117880">
    <property type="protein sequence ID" value="WDF67681.1"/>
    <property type="molecule type" value="Genomic_DNA"/>
</dbReference>
<keyword evidence="2" id="KW-1185">Reference proteome</keyword>
<name>A0ABY7WDE9_9SPHI</name>
<dbReference type="RefSeq" id="WP_274266408.1">
    <property type="nucleotide sequence ID" value="NZ_CP117880.1"/>
</dbReference>
<dbReference type="InterPro" id="IPR043129">
    <property type="entry name" value="ATPase_NBD"/>
</dbReference>
<dbReference type="SUPFAM" id="SSF53067">
    <property type="entry name" value="Actin-like ATPase domain"/>
    <property type="match status" value="1"/>
</dbReference>